<dbReference type="GO" id="GO:0009378">
    <property type="term" value="F:four-way junction helicase activity"/>
    <property type="evidence" value="ECO:0007669"/>
    <property type="project" value="TreeGrafter"/>
</dbReference>
<dbReference type="GO" id="GO:0043590">
    <property type="term" value="C:bacterial nucleoid"/>
    <property type="evidence" value="ECO:0007669"/>
    <property type="project" value="TreeGrafter"/>
</dbReference>
<feature type="domain" description="Helicase C-terminal" evidence="14">
    <location>
        <begin position="215"/>
        <end position="365"/>
    </location>
</feature>
<accession>A0A1J4U7G8</accession>
<dbReference type="InterPro" id="IPR014001">
    <property type="entry name" value="Helicase_ATP-bd"/>
</dbReference>
<keyword evidence="5" id="KW-0347">Helicase</keyword>
<dbReference type="FunFam" id="3.40.50.300:FF:001456">
    <property type="entry name" value="ATP-dependent DNA helicase"/>
    <property type="match status" value="1"/>
</dbReference>
<evidence type="ECO:0000256" key="2">
    <source>
        <dbReference type="ARBA" id="ARBA00022723"/>
    </source>
</evidence>
<dbReference type="GO" id="GO:0003677">
    <property type="term" value="F:DNA binding"/>
    <property type="evidence" value="ECO:0007669"/>
    <property type="project" value="UniProtKB-KW"/>
</dbReference>
<dbReference type="Proteomes" id="UP000181941">
    <property type="component" value="Unassembled WGS sequence"/>
</dbReference>
<keyword evidence="4" id="KW-0378">Hydrolase</keyword>
<evidence type="ECO:0000313" key="15">
    <source>
        <dbReference type="EMBL" id="OIO18510.1"/>
    </source>
</evidence>
<keyword evidence="6" id="KW-0067">ATP-binding</keyword>
<protein>
    <recommendedName>
        <fullName evidence="11">ATP-dependent DNA helicase RecQ</fullName>
        <ecNumber evidence="10">5.6.2.4</ecNumber>
    </recommendedName>
    <alternativeName>
        <fullName evidence="12">DNA 3'-5' helicase RecQ</fullName>
    </alternativeName>
</protein>
<dbReference type="GO" id="GO:0005524">
    <property type="term" value="F:ATP binding"/>
    <property type="evidence" value="ECO:0007669"/>
    <property type="project" value="UniProtKB-KW"/>
</dbReference>
<dbReference type="GO" id="GO:0006310">
    <property type="term" value="P:DNA recombination"/>
    <property type="evidence" value="ECO:0007669"/>
    <property type="project" value="InterPro"/>
</dbReference>
<dbReference type="EC" id="5.6.2.4" evidence="10"/>
<evidence type="ECO:0000313" key="16">
    <source>
        <dbReference type="Proteomes" id="UP000181941"/>
    </source>
</evidence>
<dbReference type="GO" id="GO:0006281">
    <property type="term" value="P:DNA repair"/>
    <property type="evidence" value="ECO:0007669"/>
    <property type="project" value="TreeGrafter"/>
</dbReference>
<dbReference type="SUPFAM" id="SSF52540">
    <property type="entry name" value="P-loop containing nucleoside triphosphate hydrolases"/>
    <property type="match status" value="1"/>
</dbReference>
<dbReference type="GO" id="GO:0005737">
    <property type="term" value="C:cytoplasm"/>
    <property type="evidence" value="ECO:0007669"/>
    <property type="project" value="TreeGrafter"/>
</dbReference>
<evidence type="ECO:0000256" key="8">
    <source>
        <dbReference type="ARBA" id="ARBA00023235"/>
    </source>
</evidence>
<dbReference type="Pfam" id="PF00270">
    <property type="entry name" value="DEAD"/>
    <property type="match status" value="1"/>
</dbReference>
<comment type="caution">
    <text evidence="15">The sequence shown here is derived from an EMBL/GenBank/DDBJ whole genome shotgun (WGS) entry which is preliminary data.</text>
</comment>
<dbReference type="PROSITE" id="PS51192">
    <property type="entry name" value="HELICASE_ATP_BIND_1"/>
    <property type="match status" value="1"/>
</dbReference>
<dbReference type="InterPro" id="IPR004589">
    <property type="entry name" value="DNA_helicase_ATP-dep_RecQ"/>
</dbReference>
<dbReference type="InterPro" id="IPR027417">
    <property type="entry name" value="P-loop_NTPase"/>
</dbReference>
<dbReference type="STRING" id="1805238.AUJ23_03485"/>
<dbReference type="PROSITE" id="PS51194">
    <property type="entry name" value="HELICASE_CTER"/>
    <property type="match status" value="1"/>
</dbReference>
<evidence type="ECO:0000259" key="13">
    <source>
        <dbReference type="PROSITE" id="PS51192"/>
    </source>
</evidence>
<comment type="catalytic activity">
    <reaction evidence="9">
        <text>Couples ATP hydrolysis with the unwinding of duplex DNA by translocating in the 3'-5' direction.</text>
        <dbReference type="EC" id="5.6.2.4"/>
    </reaction>
</comment>
<name>A0A1J4U7G8_9BACT</name>
<reference evidence="15 16" key="1">
    <citation type="journal article" date="2016" name="Environ. Microbiol.">
        <title>Genomic resolution of a cold subsurface aquifer community provides metabolic insights for novel microbes adapted to high CO concentrations.</title>
        <authorList>
            <person name="Probst A.J."/>
            <person name="Castelle C.J."/>
            <person name="Singh A."/>
            <person name="Brown C.T."/>
            <person name="Anantharaman K."/>
            <person name="Sharon I."/>
            <person name="Hug L.A."/>
            <person name="Burstein D."/>
            <person name="Emerson J.B."/>
            <person name="Thomas B.C."/>
            <person name="Banfield J.F."/>
        </authorList>
    </citation>
    <scope>NUCLEOTIDE SEQUENCE [LARGE SCALE GENOMIC DNA]</scope>
    <source>
        <strain evidence="15">CG1_02_32_51</strain>
    </source>
</reference>
<keyword evidence="2" id="KW-0479">Metal-binding</keyword>
<evidence type="ECO:0000256" key="5">
    <source>
        <dbReference type="ARBA" id="ARBA00022806"/>
    </source>
</evidence>
<dbReference type="PANTHER" id="PTHR13710">
    <property type="entry name" value="DNA HELICASE RECQ FAMILY MEMBER"/>
    <property type="match status" value="1"/>
</dbReference>
<evidence type="ECO:0000259" key="14">
    <source>
        <dbReference type="PROSITE" id="PS51194"/>
    </source>
</evidence>
<evidence type="ECO:0000256" key="7">
    <source>
        <dbReference type="ARBA" id="ARBA00023125"/>
    </source>
</evidence>
<sequence>MLNTKLKQYFNFENFRPGQEEIVQAIISGQDVIALMPTGGGKSLCYQLPALAEQKVTLVISPLIALMKDQVDSLKARGLNAVLINSTLNLDEIKNAIKEIETGESHIIYMAPEGLNNKLLKELLTKINLDIVAVDEAHCVSEWGHDFRPHYRLIKDFIASLKKRPTVTAFTATATPEVRDDIIKNLDLQNPQIFVRGFDRPNLRFFVRDNLKKNTRYQEILRLTGSMKGSGIIYAISRKETEKIADFLNKANITAVAYHAGLEKNARRQVQENFMENKFKVIVATIAFGMGVDKADIRFVIHAGLPSSMEGYYQEAGRAGRDGETAYCILLHSKADIGLRHFFLQKSKEEMKKQGKTFVEINKIANSQYEKLQTISSYAESNTCRRKTILNYFADPDVVNIPNTGCGACDICLNFQWEEAKSIKKEKTSSIFHSLSNTVLETVNMYKDGKTVEQIAKIRSLGVSTVFQHLIRWHIEDDGDLPIENFITKDEEKQILIAMSKAEDYTKLSPIKINLPDEISYEKIRLVMAKIQKVKLW</sequence>
<dbReference type="Pfam" id="PF14493">
    <property type="entry name" value="HTH_40"/>
    <property type="match status" value="1"/>
</dbReference>
<dbReference type="GO" id="GO:0030894">
    <property type="term" value="C:replisome"/>
    <property type="evidence" value="ECO:0007669"/>
    <property type="project" value="TreeGrafter"/>
</dbReference>
<evidence type="ECO:0000256" key="6">
    <source>
        <dbReference type="ARBA" id="ARBA00022840"/>
    </source>
</evidence>
<dbReference type="GO" id="GO:0016787">
    <property type="term" value="F:hydrolase activity"/>
    <property type="evidence" value="ECO:0007669"/>
    <property type="project" value="UniProtKB-KW"/>
</dbReference>
<comment type="similarity">
    <text evidence="1">Belongs to the helicase family. RecQ subfamily.</text>
</comment>
<dbReference type="EMBL" id="MNVC01000042">
    <property type="protein sequence ID" value="OIO18510.1"/>
    <property type="molecule type" value="Genomic_DNA"/>
</dbReference>
<dbReference type="NCBIfam" id="TIGR00614">
    <property type="entry name" value="recQ_fam"/>
    <property type="match status" value="1"/>
</dbReference>
<dbReference type="Pfam" id="PF00271">
    <property type="entry name" value="Helicase_C"/>
    <property type="match status" value="1"/>
</dbReference>
<dbReference type="InterPro" id="IPR001650">
    <property type="entry name" value="Helicase_C-like"/>
</dbReference>
<dbReference type="GO" id="GO:0046872">
    <property type="term" value="F:metal ion binding"/>
    <property type="evidence" value="ECO:0007669"/>
    <property type="project" value="UniProtKB-KW"/>
</dbReference>
<dbReference type="CDD" id="cd18794">
    <property type="entry name" value="SF2_C_RecQ"/>
    <property type="match status" value="1"/>
</dbReference>
<dbReference type="SMART" id="SM00487">
    <property type="entry name" value="DEXDc"/>
    <property type="match status" value="1"/>
</dbReference>
<evidence type="ECO:0000256" key="10">
    <source>
        <dbReference type="ARBA" id="ARBA00034808"/>
    </source>
</evidence>
<evidence type="ECO:0000256" key="4">
    <source>
        <dbReference type="ARBA" id="ARBA00022801"/>
    </source>
</evidence>
<keyword evidence="7" id="KW-0238">DNA-binding</keyword>
<dbReference type="FunFam" id="3.40.50.300:FF:001389">
    <property type="entry name" value="ATP-dependent DNA helicase RecQ"/>
    <property type="match status" value="1"/>
</dbReference>
<proteinExistence type="inferred from homology"/>
<dbReference type="InterPro" id="IPR011545">
    <property type="entry name" value="DEAD/DEAH_box_helicase_dom"/>
</dbReference>
<dbReference type="AlphaFoldDB" id="A0A1J4U7G8"/>
<dbReference type="PANTHER" id="PTHR13710:SF105">
    <property type="entry name" value="ATP-DEPENDENT DNA HELICASE Q1"/>
    <property type="match status" value="1"/>
</dbReference>
<evidence type="ECO:0000256" key="9">
    <source>
        <dbReference type="ARBA" id="ARBA00034617"/>
    </source>
</evidence>
<dbReference type="SMART" id="SM00490">
    <property type="entry name" value="HELICc"/>
    <property type="match status" value="1"/>
</dbReference>
<keyword evidence="8" id="KW-0413">Isomerase</keyword>
<evidence type="ECO:0000256" key="1">
    <source>
        <dbReference type="ARBA" id="ARBA00005446"/>
    </source>
</evidence>
<dbReference type="InterPro" id="IPR032284">
    <property type="entry name" value="RecQ_Zn-bd"/>
</dbReference>
<evidence type="ECO:0000256" key="12">
    <source>
        <dbReference type="ARBA" id="ARBA00044550"/>
    </source>
</evidence>
<keyword evidence="3" id="KW-0547">Nucleotide-binding</keyword>
<dbReference type="GO" id="GO:0043138">
    <property type="term" value="F:3'-5' DNA helicase activity"/>
    <property type="evidence" value="ECO:0007669"/>
    <property type="project" value="UniProtKB-EC"/>
</dbReference>
<dbReference type="Gene3D" id="3.40.50.300">
    <property type="entry name" value="P-loop containing nucleotide triphosphate hydrolases"/>
    <property type="match status" value="2"/>
</dbReference>
<evidence type="ECO:0000256" key="11">
    <source>
        <dbReference type="ARBA" id="ARBA00044535"/>
    </source>
</evidence>
<evidence type="ECO:0000256" key="3">
    <source>
        <dbReference type="ARBA" id="ARBA00022741"/>
    </source>
</evidence>
<gene>
    <name evidence="15" type="ORF">AUJ23_03485</name>
</gene>
<dbReference type="CDD" id="cd17920">
    <property type="entry name" value="DEXHc_RecQ"/>
    <property type="match status" value="1"/>
</dbReference>
<dbReference type="Pfam" id="PF16124">
    <property type="entry name" value="RecQ_Zn_bind"/>
    <property type="match status" value="1"/>
</dbReference>
<feature type="domain" description="Helicase ATP-binding" evidence="13">
    <location>
        <begin position="23"/>
        <end position="192"/>
    </location>
</feature>
<dbReference type="InterPro" id="IPR029491">
    <property type="entry name" value="Helicase_HTH"/>
</dbReference>
<organism evidence="15 16">
    <name type="scientific">Candidatus Magasanikbacteria bacterium CG1_02_32_51</name>
    <dbReference type="NCBI Taxonomy" id="1805238"/>
    <lineage>
        <taxon>Bacteria</taxon>
        <taxon>Candidatus Magasanikiibacteriota</taxon>
    </lineage>
</organism>